<feature type="compositionally biased region" description="Polar residues" evidence="1">
    <location>
        <begin position="183"/>
        <end position="196"/>
    </location>
</feature>
<feature type="compositionally biased region" description="Basic and acidic residues" evidence="1">
    <location>
        <begin position="222"/>
        <end position="234"/>
    </location>
</feature>
<evidence type="ECO:0000313" key="3">
    <source>
        <dbReference type="Proteomes" id="UP000815677"/>
    </source>
</evidence>
<feature type="compositionally biased region" description="Basic and acidic residues" evidence="1">
    <location>
        <begin position="89"/>
        <end position="98"/>
    </location>
</feature>
<protein>
    <submittedName>
        <fullName evidence="2">Uncharacterized protein</fullName>
    </submittedName>
</protein>
<keyword evidence="3" id="KW-1185">Reference proteome</keyword>
<accession>A0ABQ0LL70</accession>
<evidence type="ECO:0000256" key="1">
    <source>
        <dbReference type="SAM" id="MobiDB-lite"/>
    </source>
</evidence>
<organism evidence="2 3">
    <name type="scientific">Mycena chlorophos</name>
    <name type="common">Agaric fungus</name>
    <name type="synonym">Agaricus chlorophos</name>
    <dbReference type="NCBI Taxonomy" id="658473"/>
    <lineage>
        <taxon>Eukaryota</taxon>
        <taxon>Fungi</taxon>
        <taxon>Dikarya</taxon>
        <taxon>Basidiomycota</taxon>
        <taxon>Agaricomycotina</taxon>
        <taxon>Agaricomycetes</taxon>
        <taxon>Agaricomycetidae</taxon>
        <taxon>Agaricales</taxon>
        <taxon>Marasmiineae</taxon>
        <taxon>Mycenaceae</taxon>
        <taxon>Mycena</taxon>
    </lineage>
</organism>
<feature type="region of interest" description="Disordered" evidence="1">
    <location>
        <begin position="149"/>
        <end position="241"/>
    </location>
</feature>
<feature type="region of interest" description="Disordered" evidence="1">
    <location>
        <begin position="47"/>
        <end position="136"/>
    </location>
</feature>
<reference evidence="2" key="1">
    <citation type="submission" date="2014-09" db="EMBL/GenBank/DDBJ databases">
        <title>Genome sequence of the luminous mushroom Mycena chlorophos for searching fungal bioluminescence genes.</title>
        <authorList>
            <person name="Tanaka Y."/>
            <person name="Kasuga D."/>
            <person name="Oba Y."/>
            <person name="Hase S."/>
            <person name="Sato K."/>
            <person name="Oba Y."/>
            <person name="Sakakibara Y."/>
        </authorList>
    </citation>
    <scope>NUCLEOTIDE SEQUENCE</scope>
</reference>
<gene>
    <name evidence="2" type="ORF">MCHLO_08950</name>
</gene>
<name>A0ABQ0LL70_MYCCL</name>
<evidence type="ECO:0000313" key="2">
    <source>
        <dbReference type="EMBL" id="GAT51843.1"/>
    </source>
</evidence>
<dbReference type="Proteomes" id="UP000815677">
    <property type="component" value="Unassembled WGS sequence"/>
</dbReference>
<feature type="region of interest" description="Disordered" evidence="1">
    <location>
        <begin position="1"/>
        <end position="22"/>
    </location>
</feature>
<feature type="compositionally biased region" description="Polar residues" evidence="1">
    <location>
        <begin position="100"/>
        <end position="117"/>
    </location>
</feature>
<feature type="compositionally biased region" description="Low complexity" evidence="1">
    <location>
        <begin position="1"/>
        <end position="21"/>
    </location>
</feature>
<sequence>MSRRQPPQAAGPGPGGPTAQRFLQHNFPFVSGLQNATFENCTWRVTEADGTVRSGRVTRDGQCVSGGGEEVPEPRAAAAAAAETSDPSSKTRESDEHIGLTQTTDKPAAPSRTQTRAHPSPSPSPNPNPFPSTVRNTIKFYSYDDFLLHGVYKPVPPPSRTRPGADFSARPPAGRFESPKPATPSSDSTPGTSYTTLRPGFHDRRNRPTGDGPTRKRGFAKRQLERPESAHIEELDSDEDE</sequence>
<proteinExistence type="predicted"/>
<feature type="compositionally biased region" description="Pro residues" evidence="1">
    <location>
        <begin position="120"/>
        <end position="130"/>
    </location>
</feature>
<dbReference type="EMBL" id="DF847425">
    <property type="protein sequence ID" value="GAT51843.1"/>
    <property type="molecule type" value="Genomic_DNA"/>
</dbReference>